<sequence length="303" mass="36082">MSTIVSSQIKNKIKREELNVRRKQEKNRLKMEIRQKRRKEEAQNPEKKAACRLSKNIPKTLENTREFDETIVDPNDSEVREDIESDEFSAYFREGIAPKILITTSKRPSKAGYEFTSELVDVFPNSQFMKRESKYSIKRIIESCMNRDFTDVMIISEDRKIPNAVTLVHLPEGPTAYFKLTSIKLSREIDGHGRSSCHKPELILNNFNTRLGHTIGRWFQALFPHVPEFQGRQVATFHNQRDFIFFRRHRYVFKNKEKAELQEIGPRFTLKLKWLQKGIFDKDEEYEWIFKPELETSRRRFFL</sequence>
<accession>A0A397V111</accession>
<dbReference type="PANTHER" id="PTHR22734:SF3">
    <property type="entry name" value="RIBOSOME PRODUCTION FACTOR 1"/>
    <property type="match status" value="1"/>
</dbReference>
<organism evidence="3 4">
    <name type="scientific">Gigaspora rosea</name>
    <dbReference type="NCBI Taxonomy" id="44941"/>
    <lineage>
        <taxon>Eukaryota</taxon>
        <taxon>Fungi</taxon>
        <taxon>Fungi incertae sedis</taxon>
        <taxon>Mucoromycota</taxon>
        <taxon>Glomeromycotina</taxon>
        <taxon>Glomeromycetes</taxon>
        <taxon>Diversisporales</taxon>
        <taxon>Gigasporaceae</taxon>
        <taxon>Gigaspora</taxon>
    </lineage>
</organism>
<dbReference type="OrthoDB" id="264354at2759"/>
<feature type="compositionally biased region" description="Polar residues" evidence="1">
    <location>
        <begin position="1"/>
        <end position="10"/>
    </location>
</feature>
<dbReference type="Proteomes" id="UP000266673">
    <property type="component" value="Unassembled WGS sequence"/>
</dbReference>
<dbReference type="FunFam" id="3.40.50.10480:FF:000002">
    <property type="entry name" value="Ribosome production factor 1"/>
    <property type="match status" value="1"/>
</dbReference>
<proteinExistence type="predicted"/>
<dbReference type="PANTHER" id="PTHR22734">
    <property type="entry name" value="U3 SMALL NUCLEOLAR RIBONUCLEOPROTEIN PROTEIN IMP4"/>
    <property type="match status" value="1"/>
</dbReference>
<dbReference type="GO" id="GO:0000470">
    <property type="term" value="P:maturation of LSU-rRNA"/>
    <property type="evidence" value="ECO:0007669"/>
    <property type="project" value="TreeGrafter"/>
</dbReference>
<dbReference type="GO" id="GO:0000460">
    <property type="term" value="P:maturation of 5.8S rRNA"/>
    <property type="evidence" value="ECO:0007669"/>
    <property type="project" value="TreeGrafter"/>
</dbReference>
<dbReference type="InterPro" id="IPR007109">
    <property type="entry name" value="Brix"/>
</dbReference>
<reference evidence="3 4" key="1">
    <citation type="submission" date="2018-06" db="EMBL/GenBank/DDBJ databases">
        <title>Comparative genomics reveals the genomic features of Rhizophagus irregularis, R. cerebriforme, R. diaphanum and Gigaspora rosea, and their symbiotic lifestyle signature.</title>
        <authorList>
            <person name="Morin E."/>
            <person name="San Clemente H."/>
            <person name="Chen E.C.H."/>
            <person name="De La Providencia I."/>
            <person name="Hainaut M."/>
            <person name="Kuo A."/>
            <person name="Kohler A."/>
            <person name="Murat C."/>
            <person name="Tang N."/>
            <person name="Roy S."/>
            <person name="Loubradou J."/>
            <person name="Henrissat B."/>
            <person name="Grigoriev I.V."/>
            <person name="Corradi N."/>
            <person name="Roux C."/>
            <person name="Martin F.M."/>
        </authorList>
    </citation>
    <scope>NUCLEOTIDE SEQUENCE [LARGE SCALE GENOMIC DNA]</scope>
    <source>
        <strain evidence="3 4">DAOM 194757</strain>
    </source>
</reference>
<dbReference type="STRING" id="44941.A0A397V111"/>
<evidence type="ECO:0000259" key="2">
    <source>
        <dbReference type="PROSITE" id="PS50833"/>
    </source>
</evidence>
<gene>
    <name evidence="3" type="ORF">C2G38_1972807</name>
</gene>
<feature type="domain" description="Brix" evidence="2">
    <location>
        <begin position="98"/>
        <end position="281"/>
    </location>
</feature>
<comment type="caution">
    <text evidence="3">The sequence shown here is derived from an EMBL/GenBank/DDBJ whole genome shotgun (WGS) entry which is preliminary data.</text>
</comment>
<feature type="compositionally biased region" description="Basic and acidic residues" evidence="1">
    <location>
        <begin position="14"/>
        <end position="48"/>
    </location>
</feature>
<dbReference type="AlphaFoldDB" id="A0A397V111"/>
<dbReference type="Gene3D" id="3.40.50.10480">
    <property type="entry name" value="Probable brix-domain ribosomal biogenesis protein"/>
    <property type="match status" value="1"/>
</dbReference>
<dbReference type="SMART" id="SM00879">
    <property type="entry name" value="Brix"/>
    <property type="match status" value="1"/>
</dbReference>
<dbReference type="GO" id="GO:0005730">
    <property type="term" value="C:nucleolus"/>
    <property type="evidence" value="ECO:0007669"/>
    <property type="project" value="TreeGrafter"/>
</dbReference>
<dbReference type="GO" id="GO:0042134">
    <property type="term" value="F:rRNA primary transcript binding"/>
    <property type="evidence" value="ECO:0007669"/>
    <property type="project" value="InterPro"/>
</dbReference>
<evidence type="ECO:0000256" key="1">
    <source>
        <dbReference type="SAM" id="MobiDB-lite"/>
    </source>
</evidence>
<dbReference type="GO" id="GO:0030687">
    <property type="term" value="C:preribosome, large subunit precursor"/>
    <property type="evidence" value="ECO:0007669"/>
    <property type="project" value="TreeGrafter"/>
</dbReference>
<keyword evidence="4" id="KW-1185">Reference proteome</keyword>
<dbReference type="EMBL" id="QKWP01000805">
    <property type="protein sequence ID" value="RIB14699.1"/>
    <property type="molecule type" value="Genomic_DNA"/>
</dbReference>
<evidence type="ECO:0000313" key="4">
    <source>
        <dbReference type="Proteomes" id="UP000266673"/>
    </source>
</evidence>
<dbReference type="InterPro" id="IPR044281">
    <property type="entry name" value="IMP4/RPF1"/>
</dbReference>
<name>A0A397V111_9GLOM</name>
<evidence type="ECO:0000313" key="3">
    <source>
        <dbReference type="EMBL" id="RIB14699.1"/>
    </source>
</evidence>
<protein>
    <submittedName>
        <fullName evidence="3">Anticodon-binding protein</fullName>
    </submittedName>
</protein>
<feature type="region of interest" description="Disordered" evidence="1">
    <location>
        <begin position="1"/>
        <end position="48"/>
    </location>
</feature>
<dbReference type="SUPFAM" id="SSF52954">
    <property type="entry name" value="Class II aaRS ABD-related"/>
    <property type="match status" value="1"/>
</dbReference>
<dbReference type="Pfam" id="PF04427">
    <property type="entry name" value="Brix"/>
    <property type="match status" value="1"/>
</dbReference>
<dbReference type="PROSITE" id="PS50833">
    <property type="entry name" value="BRIX"/>
    <property type="match status" value="1"/>
</dbReference>